<keyword evidence="1" id="KW-0472">Membrane</keyword>
<accession>A0A934KYA5</accession>
<gene>
    <name evidence="2" type="ORF">JEM65_19405</name>
</gene>
<proteinExistence type="predicted"/>
<dbReference type="AlphaFoldDB" id="A0A934KYA5"/>
<comment type="caution">
    <text evidence="2">The sequence shown here is derived from an EMBL/GenBank/DDBJ whole genome shotgun (WGS) entry which is preliminary data.</text>
</comment>
<evidence type="ECO:0000256" key="1">
    <source>
        <dbReference type="SAM" id="Phobius"/>
    </source>
</evidence>
<protein>
    <submittedName>
        <fullName evidence="2">Uncharacterized protein</fullName>
    </submittedName>
</protein>
<feature type="transmembrane region" description="Helical" evidence="1">
    <location>
        <begin position="7"/>
        <end position="31"/>
    </location>
</feature>
<keyword evidence="3" id="KW-1185">Reference proteome</keyword>
<keyword evidence="1" id="KW-0812">Transmembrane</keyword>
<feature type="transmembrane region" description="Helical" evidence="1">
    <location>
        <begin position="112"/>
        <end position="131"/>
    </location>
</feature>
<keyword evidence="1" id="KW-1133">Transmembrane helix</keyword>
<name>A0A934KYA5_9FLAO</name>
<feature type="transmembrane region" description="Helical" evidence="1">
    <location>
        <begin position="51"/>
        <end position="72"/>
    </location>
</feature>
<dbReference type="RefSeq" id="WP_199603154.1">
    <property type="nucleotide sequence ID" value="NZ_JAEHJZ010000054.1"/>
</dbReference>
<dbReference type="Proteomes" id="UP000662373">
    <property type="component" value="Unassembled WGS sequence"/>
</dbReference>
<organism evidence="2 3">
    <name type="scientific">Gelidibacter salicanalis</name>
    <dbReference type="NCBI Taxonomy" id="291193"/>
    <lineage>
        <taxon>Bacteria</taxon>
        <taxon>Pseudomonadati</taxon>
        <taxon>Bacteroidota</taxon>
        <taxon>Flavobacteriia</taxon>
        <taxon>Flavobacteriales</taxon>
        <taxon>Flavobacteriaceae</taxon>
        <taxon>Gelidibacter</taxon>
    </lineage>
</organism>
<reference evidence="2 3" key="1">
    <citation type="submission" date="2020-09" db="EMBL/GenBank/DDBJ databases">
        <title>Draft genome of Gelidibacter salicanalis PAMC21136.</title>
        <authorList>
            <person name="Park H."/>
        </authorList>
    </citation>
    <scope>NUCLEOTIDE SEQUENCE [LARGE SCALE GENOMIC DNA]</scope>
    <source>
        <strain evidence="2 3">PAMC21136</strain>
    </source>
</reference>
<evidence type="ECO:0000313" key="3">
    <source>
        <dbReference type="Proteomes" id="UP000662373"/>
    </source>
</evidence>
<sequence length="165" mass="17605">MKTIRDLIPFLVIAALVGFIASSAFLFYKAYDLLIDGKLPADYLKDLSSGLIYVTTGLTGLVGGIVASGFGVKPQAGVPKRGEETAYAYKLQGLGSLAVPEKQSDGTKEKIGLYYALTYFIVGAAAVIIWIHLDENAISSVSHMAMAFIGMVIAIVAQFFNTQNS</sequence>
<dbReference type="EMBL" id="JAEHJZ010000054">
    <property type="protein sequence ID" value="MBJ7882807.1"/>
    <property type="molecule type" value="Genomic_DNA"/>
</dbReference>
<evidence type="ECO:0000313" key="2">
    <source>
        <dbReference type="EMBL" id="MBJ7882807.1"/>
    </source>
</evidence>
<feature type="transmembrane region" description="Helical" evidence="1">
    <location>
        <begin position="137"/>
        <end position="160"/>
    </location>
</feature>